<feature type="transmembrane region" description="Helical" evidence="10">
    <location>
        <begin position="117"/>
        <end position="141"/>
    </location>
</feature>
<feature type="transmembrane region" description="Helical" evidence="10">
    <location>
        <begin position="86"/>
        <end position="105"/>
    </location>
</feature>
<evidence type="ECO:0000256" key="2">
    <source>
        <dbReference type="ARBA" id="ARBA00006459"/>
    </source>
</evidence>
<dbReference type="PROSITE" id="PS50267">
    <property type="entry name" value="NA_NEUROTRAN_SYMP_3"/>
    <property type="match status" value="1"/>
</dbReference>
<evidence type="ECO:0000256" key="8">
    <source>
        <dbReference type="ARBA" id="ARBA00023180"/>
    </source>
</evidence>
<gene>
    <name evidence="11" type="ORF">PENTCL1PPCAC_24420</name>
</gene>
<keyword evidence="4 10" id="KW-0812">Transmembrane</keyword>
<feature type="transmembrane region" description="Helical" evidence="10">
    <location>
        <begin position="273"/>
        <end position="289"/>
    </location>
</feature>
<evidence type="ECO:0000256" key="7">
    <source>
        <dbReference type="ARBA" id="ARBA00023136"/>
    </source>
</evidence>
<keyword evidence="5" id="KW-0769">Symport</keyword>
<feature type="transmembrane region" description="Helical" evidence="10">
    <location>
        <begin position="636"/>
        <end position="656"/>
    </location>
</feature>
<proteinExistence type="inferred from homology"/>
<feature type="binding site" evidence="9">
    <location>
        <position position="458"/>
    </location>
    <ligand>
        <name>Na(+)</name>
        <dbReference type="ChEBI" id="CHEBI:29101"/>
        <label>1</label>
    </ligand>
</feature>
<keyword evidence="9" id="KW-0915">Sodium</keyword>
<protein>
    <submittedName>
        <fullName evidence="11">Uncharacterized protein</fullName>
    </submittedName>
</protein>
<dbReference type="AlphaFoldDB" id="A0AAV5U5T4"/>
<evidence type="ECO:0000313" key="12">
    <source>
        <dbReference type="Proteomes" id="UP001432027"/>
    </source>
</evidence>
<dbReference type="EMBL" id="BTSX01000005">
    <property type="protein sequence ID" value="GMT02246.1"/>
    <property type="molecule type" value="Genomic_DNA"/>
</dbReference>
<keyword evidence="8" id="KW-0325">Glycoprotein</keyword>
<evidence type="ECO:0000256" key="6">
    <source>
        <dbReference type="ARBA" id="ARBA00022989"/>
    </source>
</evidence>
<reference evidence="11" key="1">
    <citation type="submission" date="2023-10" db="EMBL/GenBank/DDBJ databases">
        <title>Genome assembly of Pristionchus species.</title>
        <authorList>
            <person name="Yoshida K."/>
            <person name="Sommer R.J."/>
        </authorList>
    </citation>
    <scope>NUCLEOTIDE SEQUENCE</scope>
    <source>
        <strain evidence="11">RS0144</strain>
    </source>
</reference>
<evidence type="ECO:0000256" key="10">
    <source>
        <dbReference type="SAM" id="Phobius"/>
    </source>
</evidence>
<dbReference type="PANTHER" id="PTHR11616:SF321">
    <property type="entry name" value="SODIUM-DEPENDENT NUTRIENT AMINO ACID TRANSPORTER 1-RELATED"/>
    <property type="match status" value="1"/>
</dbReference>
<feature type="transmembrane region" description="Helical" evidence="10">
    <location>
        <begin position="447"/>
        <end position="467"/>
    </location>
</feature>
<dbReference type="InterPro" id="IPR000175">
    <property type="entry name" value="Na/ntran_symport"/>
</dbReference>
<feature type="transmembrane region" description="Helical" evidence="10">
    <location>
        <begin position="589"/>
        <end position="612"/>
    </location>
</feature>
<dbReference type="GO" id="GO:0015179">
    <property type="term" value="F:L-amino acid transmembrane transporter activity"/>
    <property type="evidence" value="ECO:0007669"/>
    <property type="project" value="TreeGrafter"/>
</dbReference>
<feature type="transmembrane region" description="Helical" evidence="10">
    <location>
        <begin position="377"/>
        <end position="397"/>
    </location>
</feature>
<evidence type="ECO:0000256" key="4">
    <source>
        <dbReference type="ARBA" id="ARBA00022692"/>
    </source>
</evidence>
<keyword evidence="7 10" id="KW-0472">Membrane</keyword>
<dbReference type="GO" id="GO:0089718">
    <property type="term" value="P:amino acid import across plasma membrane"/>
    <property type="evidence" value="ECO:0007669"/>
    <property type="project" value="TreeGrafter"/>
</dbReference>
<evidence type="ECO:0000256" key="5">
    <source>
        <dbReference type="ARBA" id="ARBA00022847"/>
    </source>
</evidence>
<feature type="transmembrane region" description="Helical" evidence="10">
    <location>
        <begin position="525"/>
        <end position="543"/>
    </location>
</feature>
<dbReference type="SUPFAM" id="SSF161070">
    <property type="entry name" value="SNF-like"/>
    <property type="match status" value="1"/>
</dbReference>
<keyword evidence="9" id="KW-0479">Metal-binding</keyword>
<dbReference type="GO" id="GO:0005886">
    <property type="term" value="C:plasma membrane"/>
    <property type="evidence" value="ECO:0007669"/>
    <property type="project" value="TreeGrafter"/>
</dbReference>
<evidence type="ECO:0000313" key="11">
    <source>
        <dbReference type="EMBL" id="GMT02246.1"/>
    </source>
</evidence>
<keyword evidence="3" id="KW-0813">Transport</keyword>
<dbReference type="GO" id="GO:0046872">
    <property type="term" value="F:metal ion binding"/>
    <property type="evidence" value="ECO:0007669"/>
    <property type="project" value="UniProtKB-KW"/>
</dbReference>
<dbReference type="Proteomes" id="UP001432027">
    <property type="component" value="Unassembled WGS sequence"/>
</dbReference>
<evidence type="ECO:0000256" key="9">
    <source>
        <dbReference type="PIRSR" id="PIRSR600175-1"/>
    </source>
</evidence>
<dbReference type="GO" id="GO:0005283">
    <property type="term" value="F:amino acid:sodium symporter activity"/>
    <property type="evidence" value="ECO:0007669"/>
    <property type="project" value="TreeGrafter"/>
</dbReference>
<organism evidence="11 12">
    <name type="scientific">Pristionchus entomophagus</name>
    <dbReference type="NCBI Taxonomy" id="358040"/>
    <lineage>
        <taxon>Eukaryota</taxon>
        <taxon>Metazoa</taxon>
        <taxon>Ecdysozoa</taxon>
        <taxon>Nematoda</taxon>
        <taxon>Chromadorea</taxon>
        <taxon>Rhabditida</taxon>
        <taxon>Rhabditina</taxon>
        <taxon>Diplogasteromorpha</taxon>
        <taxon>Diplogasteroidea</taxon>
        <taxon>Neodiplogasteridae</taxon>
        <taxon>Pristionchus</taxon>
    </lineage>
</organism>
<comment type="similarity">
    <text evidence="2">Belongs to the sodium:neurotransmitter symporter (SNF) (TC 2.A.22) family.</text>
</comment>
<comment type="caution">
    <text evidence="11">The sequence shown here is derived from an EMBL/GenBank/DDBJ whole genome shotgun (WGS) entry which is preliminary data.</text>
</comment>
<feature type="transmembrane region" description="Helical" evidence="10">
    <location>
        <begin position="488"/>
        <end position="505"/>
    </location>
</feature>
<evidence type="ECO:0000256" key="1">
    <source>
        <dbReference type="ARBA" id="ARBA00004141"/>
    </source>
</evidence>
<keyword evidence="6 10" id="KW-1133">Transmembrane helix</keyword>
<comment type="subcellular location">
    <subcellularLocation>
        <location evidence="1">Membrane</location>
        <topology evidence="1">Multi-pass membrane protein</topology>
    </subcellularLocation>
</comment>
<feature type="transmembrane region" description="Helical" evidence="10">
    <location>
        <begin position="295"/>
        <end position="316"/>
    </location>
</feature>
<sequence>METPEEAGLYQTSAVYQLAGGTDPRQKPVDYFDQRVQEHTINQLLKKQSRKKIQNFWIRACVFLVFICSSDDITTCSALVRQYGPTVFLPILVCAICFGMPLMYLEMGLGQFTSSNPIAIFSNMAPIGAGIGYTMVIISVLDVFRQVHLTTIFSHILIQSLYPLFGEDFYLTRCLFPYSTDCIDPHIRCAGIGSSYYARQELQTTTSKSAFHLTYKEENSQCVSNMQVKYAMRGLTAHRLSQSSGIERYIDLFLTNVGHDPTSKDVPRAAMDYNITGIIILAALMLMLYKDTTFIEGIGIFGTLIIFVNLTTNYIFMRDSKGTTYNNFAMPPSGGLNDFDMWMACLNYVLLAIQVGQAGHMTLASSNSFSNNCFRDAIVISVIVTVVPYTAACFLTSNWEKFIVSQMSDMEDRQEYWASGELADTGLKNTRNTVHITSTAIYGKNQLPAIFIMMTYFLASTTIRMLISFRALVRTFQEQWSAQLAITWKYVCKLFTCLYLCMFMVANTSSMRLVLDSIRVGSVRAMPVIVFCYLVVVMLCYGIRRTFLDLNTMLFMNDKRAERLATQAQAAQKTHETTRGVMKRYSSMINIFVGISWSVMLVLASVLAYQAWTQPMRESDLYSKGDKENGLVKATINWFSVMLLLPMLGVAGWRFCKYLHEAFNNTLTISFLISPNASYGPKDDRHRFLVANETNSVRL</sequence>
<accession>A0AAV5U5T4</accession>
<evidence type="ECO:0000256" key="3">
    <source>
        <dbReference type="ARBA" id="ARBA00022448"/>
    </source>
</evidence>
<keyword evidence="12" id="KW-1185">Reference proteome</keyword>
<dbReference type="Pfam" id="PF00209">
    <property type="entry name" value="SNF"/>
    <property type="match status" value="1"/>
</dbReference>
<dbReference type="InterPro" id="IPR037272">
    <property type="entry name" value="SNS_sf"/>
</dbReference>
<name>A0AAV5U5T4_9BILA</name>
<dbReference type="PANTHER" id="PTHR11616">
    <property type="entry name" value="SODIUM/CHLORIDE DEPENDENT TRANSPORTER"/>
    <property type="match status" value="1"/>
</dbReference>